<organism evidence="2 3">
    <name type="scientific">Larsenimonas rhizosphaerae</name>
    <dbReference type="NCBI Taxonomy" id="2944682"/>
    <lineage>
        <taxon>Bacteria</taxon>
        <taxon>Pseudomonadati</taxon>
        <taxon>Pseudomonadota</taxon>
        <taxon>Gammaproteobacteria</taxon>
        <taxon>Oceanospirillales</taxon>
        <taxon>Halomonadaceae</taxon>
        <taxon>Larsenimonas</taxon>
    </lineage>
</organism>
<evidence type="ECO:0000313" key="3">
    <source>
        <dbReference type="Proteomes" id="UP001165678"/>
    </source>
</evidence>
<dbReference type="RefSeq" id="WP_265896203.1">
    <property type="nucleotide sequence ID" value="NZ_JAMLJK010000001.1"/>
</dbReference>
<sequence>MAAVKSRTRSEHVALVGLITGVAVLGILTAVPTVLLWLKLFS</sequence>
<name>A0AA42CUH5_9GAMM</name>
<gene>
    <name evidence="2" type="ORF">OQ287_08825</name>
</gene>
<keyword evidence="1" id="KW-1133">Transmembrane helix</keyword>
<comment type="caution">
    <text evidence="2">The sequence shown here is derived from an EMBL/GenBank/DDBJ whole genome shotgun (WGS) entry which is preliminary data.</text>
</comment>
<evidence type="ECO:0000313" key="2">
    <source>
        <dbReference type="EMBL" id="MCX2524344.1"/>
    </source>
</evidence>
<feature type="transmembrane region" description="Helical" evidence="1">
    <location>
        <begin position="12"/>
        <end position="38"/>
    </location>
</feature>
<dbReference type="EMBL" id="JAPIVE010000002">
    <property type="protein sequence ID" value="MCX2524344.1"/>
    <property type="molecule type" value="Genomic_DNA"/>
</dbReference>
<protein>
    <submittedName>
        <fullName evidence="2">Uncharacterized protein</fullName>
    </submittedName>
</protein>
<dbReference type="AlphaFoldDB" id="A0AA42CUH5"/>
<keyword evidence="1" id="KW-0812">Transmembrane</keyword>
<keyword evidence="3" id="KW-1185">Reference proteome</keyword>
<dbReference type="Proteomes" id="UP001165678">
    <property type="component" value="Unassembled WGS sequence"/>
</dbReference>
<accession>A0AA42CUH5</accession>
<keyword evidence="1" id="KW-0472">Membrane</keyword>
<proteinExistence type="predicted"/>
<evidence type="ECO:0000256" key="1">
    <source>
        <dbReference type="SAM" id="Phobius"/>
    </source>
</evidence>
<reference evidence="2" key="1">
    <citation type="submission" date="2022-11" db="EMBL/GenBank/DDBJ databases">
        <title>Larsenimonas rhizosphaerae sp. nov., isolated from a tidal mudflat.</title>
        <authorList>
            <person name="Lee S.D."/>
            <person name="Kim I.S."/>
        </authorList>
    </citation>
    <scope>NUCLEOTIDE SEQUENCE</scope>
    <source>
        <strain evidence="2">GH2-1</strain>
    </source>
</reference>